<dbReference type="AlphaFoldDB" id="A0A0S7XJ89"/>
<gene>
    <name evidence="6" type="ORF">AMK68_04795</name>
</gene>
<dbReference type="InterPro" id="IPR039650">
    <property type="entry name" value="HdrA-like"/>
</dbReference>
<protein>
    <recommendedName>
        <fullName evidence="8">FAD-dependent oxidoreductase</fullName>
    </recommendedName>
</protein>
<keyword evidence="1" id="KW-0004">4Fe-4S</keyword>
<keyword evidence="3" id="KW-0560">Oxidoreductase</keyword>
<dbReference type="SUPFAM" id="SSF51905">
    <property type="entry name" value="FAD/NAD(P)-binding domain"/>
    <property type="match status" value="1"/>
</dbReference>
<dbReference type="PANTHER" id="PTHR43498">
    <property type="entry name" value="FERREDOXIN:COB-COM HETERODISULFIDE REDUCTASE SUBUNIT A"/>
    <property type="match status" value="1"/>
</dbReference>
<dbReference type="PANTHER" id="PTHR43498:SF1">
    <property type="entry name" value="COB--COM HETERODISULFIDE REDUCTASE IRON-SULFUR SUBUNIT A"/>
    <property type="match status" value="1"/>
</dbReference>
<dbReference type="Proteomes" id="UP000052020">
    <property type="component" value="Unassembled WGS sequence"/>
</dbReference>
<dbReference type="GO" id="GO:0016491">
    <property type="term" value="F:oxidoreductase activity"/>
    <property type="evidence" value="ECO:0007669"/>
    <property type="project" value="UniProtKB-KW"/>
</dbReference>
<proteinExistence type="predicted"/>
<evidence type="ECO:0000256" key="5">
    <source>
        <dbReference type="ARBA" id="ARBA00023014"/>
    </source>
</evidence>
<evidence type="ECO:0000256" key="2">
    <source>
        <dbReference type="ARBA" id="ARBA00022723"/>
    </source>
</evidence>
<dbReference type="Pfam" id="PF12831">
    <property type="entry name" value="FAD_oxidored"/>
    <property type="match status" value="1"/>
</dbReference>
<dbReference type="GO" id="GO:0051539">
    <property type="term" value="F:4 iron, 4 sulfur cluster binding"/>
    <property type="evidence" value="ECO:0007669"/>
    <property type="project" value="UniProtKB-KW"/>
</dbReference>
<reference evidence="6 7" key="1">
    <citation type="journal article" date="2015" name="Microbiome">
        <title>Genomic resolution of linkages in carbon, nitrogen, and sulfur cycling among widespread estuary sediment bacteria.</title>
        <authorList>
            <person name="Baker B.J."/>
            <person name="Lazar C.S."/>
            <person name="Teske A.P."/>
            <person name="Dick G.J."/>
        </authorList>
    </citation>
    <scope>NUCLEOTIDE SEQUENCE [LARGE SCALE GENOMIC DNA]</scope>
    <source>
        <strain evidence="6">DG_56</strain>
    </source>
</reference>
<dbReference type="GO" id="GO:0046872">
    <property type="term" value="F:metal ion binding"/>
    <property type="evidence" value="ECO:0007669"/>
    <property type="project" value="UniProtKB-KW"/>
</dbReference>
<comment type="caution">
    <text evidence="6">The sequence shown here is derived from an EMBL/GenBank/DDBJ whole genome shotgun (WGS) entry which is preliminary data.</text>
</comment>
<dbReference type="Gene3D" id="3.50.50.60">
    <property type="entry name" value="FAD/NAD(P)-binding domain"/>
    <property type="match status" value="1"/>
</dbReference>
<name>A0A0S7XJ89_9BACT</name>
<evidence type="ECO:0000313" key="7">
    <source>
        <dbReference type="Proteomes" id="UP000052020"/>
    </source>
</evidence>
<sequence>MGNGDERRFDVMVIGGGVAGVCAAIQSARLGASTALIERELVLGGNSASHFKLHIEGCHHYHPWGRETGIVEELEAEAAWRGAYIEPSGGMSGYFNSQWSEILLEACEAAGVTVYLKTLALEPDMRNGRIVAVHAQDMLRHQRVRLAVGSVVIDASGDGDLAAAAGASYRMGREAAGEFGQRSAPEVADNRMMGHALQFMMRDTGRPVKFVPPPGTPIYETDDDLPMYRHGAWDPNAPMPIIWQAQYGGALDTVHDDREIYRHLLRMVYGLVDHLKNRSDHGAENYELYWI</sequence>
<evidence type="ECO:0000256" key="4">
    <source>
        <dbReference type="ARBA" id="ARBA00023004"/>
    </source>
</evidence>
<evidence type="ECO:0000256" key="1">
    <source>
        <dbReference type="ARBA" id="ARBA00022485"/>
    </source>
</evidence>
<dbReference type="EMBL" id="LIZY01000112">
    <property type="protein sequence ID" value="KPJ62528.1"/>
    <property type="molecule type" value="Genomic_DNA"/>
</dbReference>
<feature type="non-terminal residue" evidence="6">
    <location>
        <position position="291"/>
    </location>
</feature>
<evidence type="ECO:0008006" key="8">
    <source>
        <dbReference type="Google" id="ProtNLM"/>
    </source>
</evidence>
<keyword evidence="4" id="KW-0408">Iron</keyword>
<evidence type="ECO:0000256" key="3">
    <source>
        <dbReference type="ARBA" id="ARBA00023002"/>
    </source>
</evidence>
<keyword evidence="5" id="KW-0411">Iron-sulfur</keyword>
<accession>A0A0S7XJ89</accession>
<evidence type="ECO:0000313" key="6">
    <source>
        <dbReference type="EMBL" id="KPJ62528.1"/>
    </source>
</evidence>
<keyword evidence="2" id="KW-0479">Metal-binding</keyword>
<dbReference type="InterPro" id="IPR036188">
    <property type="entry name" value="FAD/NAD-bd_sf"/>
</dbReference>
<organism evidence="6 7">
    <name type="scientific">candidate division KD3-62 bacterium DG_56</name>
    <dbReference type="NCBI Taxonomy" id="1704032"/>
    <lineage>
        <taxon>Bacteria</taxon>
        <taxon>candidate division KD3-62</taxon>
    </lineage>
</organism>